<dbReference type="GO" id="GO:0005524">
    <property type="term" value="F:ATP binding"/>
    <property type="evidence" value="ECO:0007669"/>
    <property type="project" value="InterPro"/>
</dbReference>
<dbReference type="Pfam" id="PF00270">
    <property type="entry name" value="DEAD"/>
    <property type="match status" value="1"/>
</dbReference>
<comment type="caution">
    <text evidence="4">The sequence shown here is derived from an EMBL/GenBank/DDBJ whole genome shotgun (WGS) entry which is preliminary data.</text>
</comment>
<evidence type="ECO:0000313" key="6">
    <source>
        <dbReference type="Proteomes" id="UP000490939"/>
    </source>
</evidence>
<dbReference type="SUPFAM" id="SSF52540">
    <property type="entry name" value="P-loop containing nucleoside triphosphate hydrolases"/>
    <property type="match status" value="1"/>
</dbReference>
<evidence type="ECO:0000313" key="4">
    <source>
        <dbReference type="EMBL" id="KAE9994212.1"/>
    </source>
</evidence>
<evidence type="ECO:0000256" key="1">
    <source>
        <dbReference type="SAM" id="MobiDB-lite"/>
    </source>
</evidence>
<dbReference type="AlphaFoldDB" id="A0A8H3ZI18"/>
<dbReference type="EMBL" id="WNWS01000211">
    <property type="protein sequence ID" value="KAE9974730.1"/>
    <property type="molecule type" value="Genomic_DNA"/>
</dbReference>
<reference evidence="4 6" key="1">
    <citation type="submission" date="2019-07" db="EMBL/GenBank/DDBJ databases">
        <title>Venturia inaequalis Genome Resource.</title>
        <authorList>
            <person name="Lichtner F.J."/>
        </authorList>
    </citation>
    <scope>NUCLEOTIDE SEQUENCE [LARGE SCALE GENOMIC DNA]</scope>
    <source>
        <strain evidence="3 5">120213</strain>
        <strain evidence="4 6">DMI_063113</strain>
    </source>
</reference>
<evidence type="ECO:0000259" key="2">
    <source>
        <dbReference type="Pfam" id="PF00270"/>
    </source>
</evidence>
<feature type="region of interest" description="Disordered" evidence="1">
    <location>
        <begin position="206"/>
        <end position="243"/>
    </location>
</feature>
<dbReference type="Proteomes" id="UP000447873">
    <property type="component" value="Unassembled WGS sequence"/>
</dbReference>
<evidence type="ECO:0000313" key="5">
    <source>
        <dbReference type="Proteomes" id="UP000447873"/>
    </source>
</evidence>
<accession>A0A8H3ZI18</accession>
<feature type="compositionally biased region" description="Basic and acidic residues" evidence="1">
    <location>
        <begin position="209"/>
        <end position="219"/>
    </location>
</feature>
<organism evidence="4 6">
    <name type="scientific">Venturia inaequalis</name>
    <name type="common">Apple scab fungus</name>
    <dbReference type="NCBI Taxonomy" id="5025"/>
    <lineage>
        <taxon>Eukaryota</taxon>
        <taxon>Fungi</taxon>
        <taxon>Dikarya</taxon>
        <taxon>Ascomycota</taxon>
        <taxon>Pezizomycotina</taxon>
        <taxon>Dothideomycetes</taxon>
        <taxon>Pleosporomycetidae</taxon>
        <taxon>Venturiales</taxon>
        <taxon>Venturiaceae</taxon>
        <taxon>Venturia</taxon>
    </lineage>
</organism>
<keyword evidence="6" id="KW-1185">Reference proteome</keyword>
<dbReference type="GO" id="GO:0003676">
    <property type="term" value="F:nucleic acid binding"/>
    <property type="evidence" value="ECO:0007669"/>
    <property type="project" value="InterPro"/>
</dbReference>
<dbReference type="Gene3D" id="3.40.50.300">
    <property type="entry name" value="P-loop containing nucleotide triphosphate hydrolases"/>
    <property type="match status" value="1"/>
</dbReference>
<gene>
    <name evidence="4" type="ORF">EG327_000494</name>
    <name evidence="3" type="ORF">EG328_003687</name>
</gene>
<feature type="domain" description="DEAD/DEAH-box helicase" evidence="2">
    <location>
        <begin position="130"/>
        <end position="164"/>
    </location>
</feature>
<dbReference type="InterPro" id="IPR027417">
    <property type="entry name" value="P-loop_NTPase"/>
</dbReference>
<dbReference type="InterPro" id="IPR011545">
    <property type="entry name" value="DEAD/DEAH_box_helicase_dom"/>
</dbReference>
<proteinExistence type="predicted"/>
<sequence>MSRHSEEGQPKPQMYDKNIPLFFQSASRLGAKYWGEMTPSVGFAALCRISDGGAPSLTARYLSRRNYSPPKTGGEMTPAVGLAALCRVNYEGDSGHIERHLSRRSPPPFSFHLPWRLSPMSCRNHKCMMKTAAYVIPTIHHVNTKKSNIQALILVPTRELAQSQRVSVVHQEVDPRAFVEDAIECPQEERLSRWTVHICRRFSGNSRDSWSHWRGDARPTSKRKSNSSLKSPEIKQDQEESPLVLNKQEPRQNICCATYILIISRAHELLKQTFSFAEFGYGQHNHSPMLVIFPLGLQTNRSCLWRDTSGHVLACHQKWRDTLGMNRFAQSAPMSGLPSVSTQSPLRWSHLHVVKDQRTGGLVTGRIMQRILISAFEMANHVNKQAIIP</sequence>
<protein>
    <recommendedName>
        <fullName evidence="2">DEAD/DEAH-box helicase domain-containing protein</fullName>
    </recommendedName>
</protein>
<dbReference type="Proteomes" id="UP000490939">
    <property type="component" value="Unassembled WGS sequence"/>
</dbReference>
<evidence type="ECO:0000313" key="3">
    <source>
        <dbReference type="EMBL" id="KAE9974730.1"/>
    </source>
</evidence>
<name>A0A8H3ZI18_VENIN</name>
<dbReference type="EMBL" id="WNWR01000011">
    <property type="protein sequence ID" value="KAE9994212.1"/>
    <property type="molecule type" value="Genomic_DNA"/>
</dbReference>